<dbReference type="SUPFAM" id="SSF56112">
    <property type="entry name" value="Protein kinase-like (PK-like)"/>
    <property type="match status" value="1"/>
</dbReference>
<name>A0A1W1XG85_9CLOT</name>
<dbReference type="InterPro" id="IPR011009">
    <property type="entry name" value="Kinase-like_dom_sf"/>
</dbReference>
<dbReference type="AlphaFoldDB" id="A0A1W1XG85"/>
<dbReference type="GO" id="GO:0016301">
    <property type="term" value="F:kinase activity"/>
    <property type="evidence" value="ECO:0007669"/>
    <property type="project" value="UniProtKB-KW"/>
</dbReference>
<dbReference type="Proteomes" id="UP000192468">
    <property type="component" value="Unassembled WGS sequence"/>
</dbReference>
<organism evidence="1 2">
    <name type="scientific">Clostridium acidisoli DSM 12555</name>
    <dbReference type="NCBI Taxonomy" id="1121291"/>
    <lineage>
        <taxon>Bacteria</taxon>
        <taxon>Bacillati</taxon>
        <taxon>Bacillota</taxon>
        <taxon>Clostridia</taxon>
        <taxon>Eubacteriales</taxon>
        <taxon>Clostridiaceae</taxon>
        <taxon>Clostridium</taxon>
    </lineage>
</organism>
<gene>
    <name evidence="1" type="ORF">SAMN02745134_01740</name>
</gene>
<proteinExistence type="predicted"/>
<dbReference type="STRING" id="1121291.SAMN02745134_01740"/>
<keyword evidence="1" id="KW-0808">Transferase</keyword>
<dbReference type="EMBL" id="FWXH01000004">
    <property type="protein sequence ID" value="SMC22847.1"/>
    <property type="molecule type" value="Genomic_DNA"/>
</dbReference>
<accession>A0A1W1XG85</accession>
<reference evidence="1 2" key="1">
    <citation type="submission" date="2017-04" db="EMBL/GenBank/DDBJ databases">
        <authorList>
            <person name="Afonso C.L."/>
            <person name="Miller P.J."/>
            <person name="Scott M.A."/>
            <person name="Spackman E."/>
            <person name="Goraichik I."/>
            <person name="Dimitrov K.M."/>
            <person name="Suarez D.L."/>
            <person name="Swayne D.E."/>
        </authorList>
    </citation>
    <scope>NUCLEOTIDE SEQUENCE [LARGE SCALE GENOMIC DNA]</scope>
    <source>
        <strain evidence="1 2">DSM 12555</strain>
    </source>
</reference>
<sequence length="193" mass="22937">MFIISTYKKYIEDFDLNLLQCTFLGMGHNGVVYLLPDGKVIKVCFTEHSCRGEYYILNKVNGNKYFPKVYGMNGNYMIRDYVGGISLRDYIKEYGFNKELGSKLILLLEEFDKLKFTKRDIRCKDIFVEPDGNLRIIDPKKSFSRERDFPRHLSKGLEKLGVLEEFMEILKEKRPEKYKKWSKKIYEYLDSIQ</sequence>
<evidence type="ECO:0000313" key="2">
    <source>
        <dbReference type="Proteomes" id="UP000192468"/>
    </source>
</evidence>
<keyword evidence="1" id="KW-0418">Kinase</keyword>
<keyword evidence="2" id="KW-1185">Reference proteome</keyword>
<protein>
    <submittedName>
        <fullName evidence="1">Predicted Ser/Thr protein kinase</fullName>
    </submittedName>
</protein>
<evidence type="ECO:0000313" key="1">
    <source>
        <dbReference type="EMBL" id="SMC22847.1"/>
    </source>
</evidence>